<dbReference type="Proteomes" id="UP000188605">
    <property type="component" value="Unassembled WGS sequence"/>
</dbReference>
<gene>
    <name evidence="1" type="ORF">AN396_05425</name>
</gene>
<evidence type="ECO:0000313" key="2">
    <source>
        <dbReference type="Proteomes" id="UP000188605"/>
    </source>
</evidence>
<reference evidence="1" key="1">
    <citation type="submission" date="2016-08" db="EMBL/GenBank/DDBJ databases">
        <authorList>
            <person name="Ngugi D.K."/>
            <person name="Miyake S."/>
            <person name="Stingl U."/>
        </authorList>
    </citation>
    <scope>NUCLEOTIDE SEQUENCE</scope>
    <source>
        <strain evidence="1">SCG-B11WGA-EpuloA1</strain>
    </source>
</reference>
<dbReference type="EMBL" id="LJDB01000047">
    <property type="protein sequence ID" value="ONI40621.1"/>
    <property type="molecule type" value="Genomic_DNA"/>
</dbReference>
<sequence length="234" mass="26683">MSKETFTIKEASDYLDVEPYLIRYYEKELALNILRNAQGHRVFSLDNIEVINYITELRDQGIELKAIKNALKGKDCCNMKNLVEVAGAILSVPQKPAHGTEQESDFGTDRELSSVEQTSVKDVSPETQDKLKNFISTAIKESMNESKEEITNKIKQEISEEVLDLVDKKVSVLQSVVEEKNEKFDNMAREVQRMKRDIANLELQHVSIKPSIFERLFGKKDTSTKVSDTQKVPL</sequence>
<comment type="caution">
    <text evidence="1">The sequence shown here is derived from an EMBL/GenBank/DDBJ whole genome shotgun (WGS) entry which is preliminary data.</text>
</comment>
<name>A0ACC8XD09_9FIRM</name>
<protein>
    <submittedName>
        <fullName evidence="1">Uncharacterized protein</fullName>
    </submittedName>
</protein>
<accession>A0ACC8XD09</accession>
<organism evidence="1 2">
    <name type="scientific">Candidatus Epulonipiscium fishelsonii</name>
    <dbReference type="NCBI Taxonomy" id="77094"/>
    <lineage>
        <taxon>Bacteria</taxon>
        <taxon>Bacillati</taxon>
        <taxon>Bacillota</taxon>
        <taxon>Clostridia</taxon>
        <taxon>Lachnospirales</taxon>
        <taxon>Lachnospiraceae</taxon>
        <taxon>Candidatus Epulonipiscium</taxon>
    </lineage>
</organism>
<keyword evidence="2" id="KW-1185">Reference proteome</keyword>
<evidence type="ECO:0000313" key="1">
    <source>
        <dbReference type="EMBL" id="ONI40621.1"/>
    </source>
</evidence>
<proteinExistence type="predicted"/>